<dbReference type="RefSeq" id="WP_008334033.1">
    <property type="nucleotide sequence ID" value="NZ_CH902578.1"/>
</dbReference>
<name>A3VC38_9RHOB</name>
<sequence>MKFGKYGALIGPIILLAGCQMSSDAAGLRDARLDAYYAASEATEGALYADATYDMPVSGTATYEGQATIAVGNQATTRQDLFAGTSTYEARFTGYEADIDGKLENFVVREDLSVQELEQVLNAYASADTTAEQERALKSIMQNASVIDGEVILTARGEYDPSFLTFATDGTLKSGTRVTDLSGQTSGAFMGDGAEYLAVYGSSDDGLSFDQGGQDRFGILLSLSRK</sequence>
<gene>
    <name evidence="1" type="ORF">RB2654_17666</name>
</gene>
<dbReference type="EMBL" id="AAMT01000002">
    <property type="protein sequence ID" value="EAQ14521.1"/>
    <property type="molecule type" value="Genomic_DNA"/>
</dbReference>
<keyword evidence="2" id="KW-1185">Reference proteome</keyword>
<dbReference type="Proteomes" id="UP000002931">
    <property type="component" value="Unassembled WGS sequence"/>
</dbReference>
<protein>
    <submittedName>
        <fullName evidence="1">Uncharacterized protein</fullName>
    </submittedName>
</protein>
<proteinExistence type="predicted"/>
<dbReference type="AlphaFoldDB" id="A3VC38"/>
<evidence type="ECO:0000313" key="2">
    <source>
        <dbReference type="Proteomes" id="UP000002931"/>
    </source>
</evidence>
<accession>A3VC38</accession>
<dbReference type="Gene3D" id="2.40.160.90">
    <property type="match status" value="1"/>
</dbReference>
<organism evidence="1 2">
    <name type="scientific">Maritimibacter alkaliphilus HTCC2654</name>
    <dbReference type="NCBI Taxonomy" id="314271"/>
    <lineage>
        <taxon>Bacteria</taxon>
        <taxon>Pseudomonadati</taxon>
        <taxon>Pseudomonadota</taxon>
        <taxon>Alphaproteobacteria</taxon>
        <taxon>Rhodobacterales</taxon>
        <taxon>Roseobacteraceae</taxon>
        <taxon>Maritimibacter</taxon>
    </lineage>
</organism>
<comment type="caution">
    <text evidence="1">The sequence shown here is derived from an EMBL/GenBank/DDBJ whole genome shotgun (WGS) entry which is preliminary data.</text>
</comment>
<dbReference type="PROSITE" id="PS51257">
    <property type="entry name" value="PROKAR_LIPOPROTEIN"/>
    <property type="match status" value="1"/>
</dbReference>
<evidence type="ECO:0000313" key="1">
    <source>
        <dbReference type="EMBL" id="EAQ14521.1"/>
    </source>
</evidence>
<reference evidence="1 2" key="1">
    <citation type="journal article" date="2010" name="J. Bacteriol.">
        <title>Genome sequences of Pelagibaca bermudensis HTCC2601T and Maritimibacter alkaliphilus HTCC2654T, the type strains of two marine Roseobacter genera.</title>
        <authorList>
            <person name="Thrash J.C."/>
            <person name="Cho J.C."/>
            <person name="Ferriera S."/>
            <person name="Johnson J."/>
            <person name="Vergin K.L."/>
            <person name="Giovannoni S.J."/>
        </authorList>
    </citation>
    <scope>NUCLEOTIDE SEQUENCE [LARGE SCALE GENOMIC DNA]</scope>
    <source>
        <strain evidence="1 2">HTCC2654</strain>
    </source>
</reference>
<dbReference type="HOGENOM" id="CLU_1223516_0_0_5"/>